<keyword evidence="2" id="KW-1185">Reference proteome</keyword>
<proteinExistence type="predicted"/>
<dbReference type="Proteomes" id="UP000821845">
    <property type="component" value="Chromosome 3"/>
</dbReference>
<comment type="caution">
    <text evidence="1">The sequence shown here is derived from an EMBL/GenBank/DDBJ whole genome shotgun (WGS) entry which is preliminary data.</text>
</comment>
<accession>A0ACB7SNG0</accession>
<name>A0ACB7SNG0_HYAAI</name>
<organism evidence="1 2">
    <name type="scientific">Hyalomma asiaticum</name>
    <name type="common">Tick</name>
    <dbReference type="NCBI Taxonomy" id="266040"/>
    <lineage>
        <taxon>Eukaryota</taxon>
        <taxon>Metazoa</taxon>
        <taxon>Ecdysozoa</taxon>
        <taxon>Arthropoda</taxon>
        <taxon>Chelicerata</taxon>
        <taxon>Arachnida</taxon>
        <taxon>Acari</taxon>
        <taxon>Parasitiformes</taxon>
        <taxon>Ixodida</taxon>
        <taxon>Ixodoidea</taxon>
        <taxon>Ixodidae</taxon>
        <taxon>Hyalomminae</taxon>
        <taxon>Hyalomma</taxon>
    </lineage>
</organism>
<gene>
    <name evidence="1" type="ORF">HPB50_005065</name>
</gene>
<sequence>MRLCPIKKAPEPQGKRRRCQLGNGQHGIGICEAARYRCCSSAEKPRHKALLSFSLLLYTYSVASRKSRVPPRVVVCGPRMRRHGSRTIYGARLIDPGGEARRFLARRGTEARDGSLDMPDARHFRRRSRVRPFPSLRTTALTNAANKLLPLDDASTVDDTCGERAMRIAPLYRASAKTILVLSKRKRRPVIFGLLETARLWLGERASVTRDADTTAAVFVRVCLSKPAAASARSSTASLSL</sequence>
<evidence type="ECO:0000313" key="2">
    <source>
        <dbReference type="Proteomes" id="UP000821845"/>
    </source>
</evidence>
<protein>
    <submittedName>
        <fullName evidence="1">Uncharacterized protein</fullName>
    </submittedName>
</protein>
<dbReference type="EMBL" id="CM023483">
    <property type="protein sequence ID" value="KAH6935313.1"/>
    <property type="molecule type" value="Genomic_DNA"/>
</dbReference>
<reference evidence="1" key="1">
    <citation type="submission" date="2020-05" db="EMBL/GenBank/DDBJ databases">
        <title>Large-scale comparative analyses of tick genomes elucidate their genetic diversity and vector capacities.</title>
        <authorList>
            <person name="Jia N."/>
            <person name="Wang J."/>
            <person name="Shi W."/>
            <person name="Du L."/>
            <person name="Sun Y."/>
            <person name="Zhan W."/>
            <person name="Jiang J."/>
            <person name="Wang Q."/>
            <person name="Zhang B."/>
            <person name="Ji P."/>
            <person name="Sakyi L.B."/>
            <person name="Cui X."/>
            <person name="Yuan T."/>
            <person name="Jiang B."/>
            <person name="Yang W."/>
            <person name="Lam T.T.-Y."/>
            <person name="Chang Q."/>
            <person name="Ding S."/>
            <person name="Wang X."/>
            <person name="Zhu J."/>
            <person name="Ruan X."/>
            <person name="Zhao L."/>
            <person name="Wei J."/>
            <person name="Que T."/>
            <person name="Du C."/>
            <person name="Cheng J."/>
            <person name="Dai P."/>
            <person name="Han X."/>
            <person name="Huang E."/>
            <person name="Gao Y."/>
            <person name="Liu J."/>
            <person name="Shao H."/>
            <person name="Ye R."/>
            <person name="Li L."/>
            <person name="Wei W."/>
            <person name="Wang X."/>
            <person name="Wang C."/>
            <person name="Yang T."/>
            <person name="Huo Q."/>
            <person name="Li W."/>
            <person name="Guo W."/>
            <person name="Chen H."/>
            <person name="Zhou L."/>
            <person name="Ni X."/>
            <person name="Tian J."/>
            <person name="Zhou Y."/>
            <person name="Sheng Y."/>
            <person name="Liu T."/>
            <person name="Pan Y."/>
            <person name="Xia L."/>
            <person name="Li J."/>
            <person name="Zhao F."/>
            <person name="Cao W."/>
        </authorList>
    </citation>
    <scope>NUCLEOTIDE SEQUENCE</scope>
    <source>
        <strain evidence="1">Hyas-2018</strain>
    </source>
</reference>
<evidence type="ECO:0000313" key="1">
    <source>
        <dbReference type="EMBL" id="KAH6935313.1"/>
    </source>
</evidence>